<dbReference type="AlphaFoldDB" id="A0A7K3NMI3"/>
<dbReference type="Proteomes" id="UP000469724">
    <property type="component" value="Unassembled WGS sequence"/>
</dbReference>
<proteinExistence type="predicted"/>
<name>A0A7K3NMI3_9BACT</name>
<gene>
    <name evidence="2" type="ORF">G3N56_11560</name>
</gene>
<reference evidence="2 3" key="1">
    <citation type="submission" date="2020-02" db="EMBL/GenBank/DDBJ databases">
        <title>Comparative genomics of sulfur disproportionating microorganisms.</title>
        <authorList>
            <person name="Ward L.M."/>
            <person name="Bertran E."/>
            <person name="Johnston D.T."/>
        </authorList>
    </citation>
    <scope>NUCLEOTIDE SEQUENCE [LARGE SCALE GENOMIC DNA]</scope>
    <source>
        <strain evidence="2 3">DSM 3696</strain>
    </source>
</reference>
<organism evidence="2 3">
    <name type="scientific">Desulfolutivibrio sulfodismutans</name>
    <dbReference type="NCBI Taxonomy" id="63561"/>
    <lineage>
        <taxon>Bacteria</taxon>
        <taxon>Pseudomonadati</taxon>
        <taxon>Thermodesulfobacteriota</taxon>
        <taxon>Desulfovibrionia</taxon>
        <taxon>Desulfovibrionales</taxon>
        <taxon>Desulfovibrionaceae</taxon>
        <taxon>Desulfolutivibrio</taxon>
    </lineage>
</organism>
<keyword evidence="1" id="KW-0732">Signal</keyword>
<dbReference type="RefSeq" id="WP_163302421.1">
    <property type="nucleotide sequence ID" value="NZ_JAAGRQ010000046.1"/>
</dbReference>
<feature type="signal peptide" evidence="1">
    <location>
        <begin position="1"/>
        <end position="20"/>
    </location>
</feature>
<dbReference type="PROSITE" id="PS51257">
    <property type="entry name" value="PROKAR_LIPOPROTEIN"/>
    <property type="match status" value="1"/>
</dbReference>
<evidence type="ECO:0000256" key="1">
    <source>
        <dbReference type="SAM" id="SignalP"/>
    </source>
</evidence>
<feature type="chain" id="PRO_5029762117" description="Type IV secretion protein Rhs" evidence="1">
    <location>
        <begin position="21"/>
        <end position="86"/>
    </location>
</feature>
<evidence type="ECO:0008006" key="4">
    <source>
        <dbReference type="Google" id="ProtNLM"/>
    </source>
</evidence>
<sequence>MRPIILATMLLALSCATAMATDNSDETESSRVYDAKGRYQGRAVERDGTTRIYDAKGRYQGRISEKSNGDAVIYDAHGKFQGRIKK</sequence>
<dbReference type="EMBL" id="JAAGRQ010000046">
    <property type="protein sequence ID" value="NDY57378.1"/>
    <property type="molecule type" value="Genomic_DNA"/>
</dbReference>
<accession>A0A7K3NMI3</accession>
<protein>
    <recommendedName>
        <fullName evidence="4">Type IV secretion protein Rhs</fullName>
    </recommendedName>
</protein>
<comment type="caution">
    <text evidence="2">The sequence shown here is derived from an EMBL/GenBank/DDBJ whole genome shotgun (WGS) entry which is preliminary data.</text>
</comment>
<evidence type="ECO:0000313" key="3">
    <source>
        <dbReference type="Proteomes" id="UP000469724"/>
    </source>
</evidence>
<keyword evidence="3" id="KW-1185">Reference proteome</keyword>
<evidence type="ECO:0000313" key="2">
    <source>
        <dbReference type="EMBL" id="NDY57378.1"/>
    </source>
</evidence>